<comment type="caution">
    <text evidence="10">The sequence shown here is derived from an EMBL/GenBank/DDBJ whole genome shotgun (WGS) entry which is preliminary data.</text>
</comment>
<dbReference type="Pfam" id="PF14380">
    <property type="entry name" value="WAK_assoc"/>
    <property type="match status" value="2"/>
</dbReference>
<dbReference type="InterPro" id="IPR025287">
    <property type="entry name" value="WAK_GUB"/>
</dbReference>
<gene>
    <name evidence="10" type="ORF">TEA_029040</name>
</gene>
<keyword evidence="4" id="KW-0325">Glycoprotein</keyword>
<comment type="subcellular location">
    <subcellularLocation>
        <location evidence="1">Membrane</location>
        <topology evidence="1">Single-pass membrane protein</topology>
    </subcellularLocation>
</comment>
<dbReference type="AlphaFoldDB" id="A0A4S4D2H8"/>
<dbReference type="EC" id="2.7.11.1" evidence="2"/>
<comment type="catalytic activity">
    <reaction evidence="5">
        <text>L-threonyl-[protein] + ATP = O-phospho-L-threonyl-[protein] + ADP + H(+)</text>
        <dbReference type="Rhea" id="RHEA:46608"/>
        <dbReference type="Rhea" id="RHEA-COMP:11060"/>
        <dbReference type="Rhea" id="RHEA-COMP:11605"/>
        <dbReference type="ChEBI" id="CHEBI:15378"/>
        <dbReference type="ChEBI" id="CHEBI:30013"/>
        <dbReference type="ChEBI" id="CHEBI:30616"/>
        <dbReference type="ChEBI" id="CHEBI:61977"/>
        <dbReference type="ChEBI" id="CHEBI:456216"/>
        <dbReference type="EC" id="2.7.11.1"/>
    </reaction>
</comment>
<dbReference type="EMBL" id="SDRB02012894">
    <property type="protein sequence ID" value="THF96464.1"/>
    <property type="molecule type" value="Genomic_DNA"/>
</dbReference>
<evidence type="ECO:0000313" key="10">
    <source>
        <dbReference type="EMBL" id="THF96464.1"/>
    </source>
</evidence>
<dbReference type="Proteomes" id="UP000306102">
    <property type="component" value="Unassembled WGS sequence"/>
</dbReference>
<dbReference type="Pfam" id="PF13947">
    <property type="entry name" value="GUB_WAK_bind"/>
    <property type="match status" value="3"/>
</dbReference>
<dbReference type="InterPro" id="IPR032872">
    <property type="entry name" value="WAK_assoc_C"/>
</dbReference>
<evidence type="ECO:0000256" key="7">
    <source>
        <dbReference type="SAM" id="SignalP"/>
    </source>
</evidence>
<feature type="domain" description="Wall-associated receptor kinase C-terminal" evidence="9">
    <location>
        <begin position="177"/>
        <end position="242"/>
    </location>
</feature>
<reference evidence="10 11" key="1">
    <citation type="journal article" date="2018" name="Proc. Natl. Acad. Sci. U.S.A.">
        <title>Draft genome sequence of Camellia sinensis var. sinensis provides insights into the evolution of the tea genome and tea quality.</title>
        <authorList>
            <person name="Wei C."/>
            <person name="Yang H."/>
            <person name="Wang S."/>
            <person name="Zhao J."/>
            <person name="Liu C."/>
            <person name="Gao L."/>
            <person name="Xia E."/>
            <person name="Lu Y."/>
            <person name="Tai Y."/>
            <person name="She G."/>
            <person name="Sun J."/>
            <person name="Cao H."/>
            <person name="Tong W."/>
            <person name="Gao Q."/>
            <person name="Li Y."/>
            <person name="Deng W."/>
            <person name="Jiang X."/>
            <person name="Wang W."/>
            <person name="Chen Q."/>
            <person name="Zhang S."/>
            <person name="Li H."/>
            <person name="Wu J."/>
            <person name="Wang P."/>
            <person name="Li P."/>
            <person name="Shi C."/>
            <person name="Zheng F."/>
            <person name="Jian J."/>
            <person name="Huang B."/>
            <person name="Shan D."/>
            <person name="Shi M."/>
            <person name="Fang C."/>
            <person name="Yue Y."/>
            <person name="Li F."/>
            <person name="Li D."/>
            <person name="Wei S."/>
            <person name="Han B."/>
            <person name="Jiang C."/>
            <person name="Yin Y."/>
            <person name="Xia T."/>
            <person name="Zhang Z."/>
            <person name="Bennetzen J.L."/>
            <person name="Zhao S."/>
            <person name="Wan X."/>
        </authorList>
    </citation>
    <scope>NUCLEOTIDE SEQUENCE [LARGE SCALE GENOMIC DNA]</scope>
    <source>
        <strain evidence="11">cv. Shuchazao</strain>
        <tissue evidence="10">Leaf</tissue>
    </source>
</reference>
<evidence type="ECO:0000256" key="2">
    <source>
        <dbReference type="ARBA" id="ARBA00012513"/>
    </source>
</evidence>
<dbReference type="PANTHER" id="PTHR33138:SF72">
    <property type="entry name" value="WALL-ASSOCIATED RECEPTOR KINASE CARBOXY-TERMINAL PROTEIN"/>
    <property type="match status" value="1"/>
</dbReference>
<evidence type="ECO:0000256" key="6">
    <source>
        <dbReference type="ARBA" id="ARBA00048679"/>
    </source>
</evidence>
<proteinExistence type="predicted"/>
<feature type="domain" description="Wall-associated receptor kinase C-terminal" evidence="9">
    <location>
        <begin position="494"/>
        <end position="573"/>
    </location>
</feature>
<feature type="signal peptide" evidence="7">
    <location>
        <begin position="1"/>
        <end position="29"/>
    </location>
</feature>
<organism evidence="10 11">
    <name type="scientific">Camellia sinensis var. sinensis</name>
    <name type="common">China tea</name>
    <dbReference type="NCBI Taxonomy" id="542762"/>
    <lineage>
        <taxon>Eukaryota</taxon>
        <taxon>Viridiplantae</taxon>
        <taxon>Streptophyta</taxon>
        <taxon>Embryophyta</taxon>
        <taxon>Tracheophyta</taxon>
        <taxon>Spermatophyta</taxon>
        <taxon>Magnoliopsida</taxon>
        <taxon>eudicotyledons</taxon>
        <taxon>Gunneridae</taxon>
        <taxon>Pentapetalae</taxon>
        <taxon>asterids</taxon>
        <taxon>Ericales</taxon>
        <taxon>Theaceae</taxon>
        <taxon>Camellia</taxon>
    </lineage>
</organism>
<keyword evidence="3 7" id="KW-0732">Signal</keyword>
<dbReference type="GO" id="GO:0030247">
    <property type="term" value="F:polysaccharide binding"/>
    <property type="evidence" value="ECO:0007669"/>
    <property type="project" value="InterPro"/>
</dbReference>
<evidence type="ECO:0000259" key="9">
    <source>
        <dbReference type="Pfam" id="PF14380"/>
    </source>
</evidence>
<feature type="chain" id="PRO_5020659560" description="non-specific serine/threonine protein kinase" evidence="7">
    <location>
        <begin position="30"/>
        <end position="763"/>
    </location>
</feature>
<dbReference type="STRING" id="542762.A0A4S4D2H8"/>
<feature type="domain" description="Wall-associated receptor kinase galacturonan-binding" evidence="8">
    <location>
        <begin position="363"/>
        <end position="427"/>
    </location>
</feature>
<evidence type="ECO:0000256" key="4">
    <source>
        <dbReference type="ARBA" id="ARBA00023180"/>
    </source>
</evidence>
<evidence type="ECO:0000259" key="8">
    <source>
        <dbReference type="Pfam" id="PF13947"/>
    </source>
</evidence>
<evidence type="ECO:0000256" key="1">
    <source>
        <dbReference type="ARBA" id="ARBA00004167"/>
    </source>
</evidence>
<name>A0A4S4D2H8_CAMSN</name>
<evidence type="ECO:0000256" key="5">
    <source>
        <dbReference type="ARBA" id="ARBA00047899"/>
    </source>
</evidence>
<dbReference type="GO" id="GO:0016020">
    <property type="term" value="C:membrane"/>
    <property type="evidence" value="ECO:0007669"/>
    <property type="project" value="UniProtKB-SubCell"/>
</dbReference>
<keyword evidence="11" id="KW-1185">Reference proteome</keyword>
<protein>
    <recommendedName>
        <fullName evidence="2">non-specific serine/threonine protein kinase</fullName>
        <ecNumber evidence="2">2.7.11.1</ecNumber>
    </recommendedName>
</protein>
<dbReference type="GO" id="GO:0004674">
    <property type="term" value="F:protein serine/threonine kinase activity"/>
    <property type="evidence" value="ECO:0007669"/>
    <property type="project" value="UniProtKB-EC"/>
</dbReference>
<evidence type="ECO:0000313" key="11">
    <source>
        <dbReference type="Proteomes" id="UP000306102"/>
    </source>
</evidence>
<comment type="catalytic activity">
    <reaction evidence="6">
        <text>L-seryl-[protein] + ATP = O-phospho-L-seryl-[protein] + ADP + H(+)</text>
        <dbReference type="Rhea" id="RHEA:17989"/>
        <dbReference type="Rhea" id="RHEA-COMP:9863"/>
        <dbReference type="Rhea" id="RHEA-COMP:11604"/>
        <dbReference type="ChEBI" id="CHEBI:15378"/>
        <dbReference type="ChEBI" id="CHEBI:29999"/>
        <dbReference type="ChEBI" id="CHEBI:30616"/>
        <dbReference type="ChEBI" id="CHEBI:83421"/>
        <dbReference type="ChEBI" id="CHEBI:456216"/>
        <dbReference type="EC" id="2.7.11.1"/>
    </reaction>
</comment>
<sequence length="763" mass="84047">MNSHILSWLPILLSFIILSLFLQFPLSSSINPDQSLYRDCGSTFNCGSITGLDYPFRGEDEPEYCGYPGFVLNCQNNIATFYINHLKFRVLSIDQAAQTMRIAREDVIEATCPQDLVNTTLDDTPFEYVSSGYRNLSFLYGCPAPVGLILGIIKLVTCNISGYNSVYLLPETPIPLGCDVSVTVPVDDWVGSLIPQEWEQAIQGGFKVRWKVDSRVCMDCSGSQGRCGYNLATKQSTCYCPDPPYVSDTCSTTAGAGLRSTPTLVDFGDFGPKVLVDSEVVHHCEFDISVVNSMLGKTVRDEDGGGRGTLGLTTFPSSPNLFPTMHPNLLHCPLLFLFISVLTSINIHSSLSATANDIRYLNCSQSFTCGNIQNIMYPFWEANRADYCGLPGFELDCENNIPTITMASEKYRILQINTQQRAITVARDDLWNGMCPAGLVNTTLNFELFRYGFGLRNLTLFYGCNFPSGNVPWFTSQYNCSTNGTNVSVYCVSRSSASGPYYQNCNGSVVVPVFESAAQALDANMTTVSGAVDAGFELFWSPVNDQCITCMESGGVCGYNWKQSEFTCFCYDQPNQDACPTRPAIDQQYANCNQPFHCGNIPNIGYPFWGGSRPEYCGHPSFSLNCQADVPPKITIQARDYLVLAIDNTAQTLTVVRAEFWNNICPTTYPDNATLDTSHFNYSSNSDDLTLYYGCPAIVGTFKFPNWFGCDGGNTASYYLTSSLVPGFNINFGACITSVVVRVNRTVSLFLSNTAFNKCRSSC</sequence>
<evidence type="ECO:0000256" key="3">
    <source>
        <dbReference type="ARBA" id="ARBA00022729"/>
    </source>
</evidence>
<dbReference type="PANTHER" id="PTHR33138">
    <property type="entry name" value="OS01G0690200 PROTEIN"/>
    <property type="match status" value="1"/>
</dbReference>
<feature type="domain" description="Wall-associated receptor kinase galacturonan-binding" evidence="8">
    <location>
        <begin position="40"/>
        <end position="104"/>
    </location>
</feature>
<accession>A0A4S4D2H8</accession>
<feature type="domain" description="Wall-associated receptor kinase galacturonan-binding" evidence="8">
    <location>
        <begin position="592"/>
        <end position="657"/>
    </location>
</feature>